<dbReference type="EMBL" id="CP011391">
    <property type="protein sequence ID" value="AMK54753.1"/>
    <property type="molecule type" value="Genomic_DNA"/>
</dbReference>
<reference evidence="3 4" key="1">
    <citation type="journal article" date="2016" name="Gut Pathog.">
        <title>Whole genome sequencing of "Faecalibaculum rodentium" ALO17, isolated from C57BL/6J laboratory mouse feces.</title>
        <authorList>
            <person name="Lim S."/>
            <person name="Chang D.H."/>
            <person name="Ahn S."/>
            <person name="Kim B.C."/>
        </authorList>
    </citation>
    <scope>NUCLEOTIDE SEQUENCE [LARGE SCALE GENOMIC DNA]</scope>
    <source>
        <strain evidence="3 4">Alo17</strain>
    </source>
</reference>
<dbReference type="KEGG" id="fro:AALO17_16190"/>
<dbReference type="OrthoDB" id="1653021at2"/>
<dbReference type="NCBIfam" id="NF040570">
    <property type="entry name" value="guided_TnpB"/>
    <property type="match status" value="1"/>
</dbReference>
<organism evidence="3 4">
    <name type="scientific">Faecalibaculum rodentium</name>
    <dbReference type="NCBI Taxonomy" id="1702221"/>
    <lineage>
        <taxon>Bacteria</taxon>
        <taxon>Bacillati</taxon>
        <taxon>Bacillota</taxon>
        <taxon>Erysipelotrichia</taxon>
        <taxon>Erysipelotrichales</taxon>
        <taxon>Erysipelotrichaceae</taxon>
        <taxon>Faecalibaculum</taxon>
    </lineage>
</organism>
<dbReference type="AlphaFoldDB" id="A0A140DVS6"/>
<dbReference type="Pfam" id="PF01385">
    <property type="entry name" value="OrfB_IS605"/>
    <property type="match status" value="1"/>
</dbReference>
<evidence type="ECO:0000256" key="1">
    <source>
        <dbReference type="SAM" id="MobiDB-lite"/>
    </source>
</evidence>
<feature type="region of interest" description="Disordered" evidence="1">
    <location>
        <begin position="1"/>
        <end position="56"/>
    </location>
</feature>
<evidence type="ECO:0000313" key="3">
    <source>
        <dbReference type="EMBL" id="AMK54753.1"/>
    </source>
</evidence>
<evidence type="ECO:0000313" key="4">
    <source>
        <dbReference type="Proteomes" id="UP000069771"/>
    </source>
</evidence>
<dbReference type="InterPro" id="IPR001959">
    <property type="entry name" value="Transposase"/>
</dbReference>
<accession>A0A140DVS6</accession>
<evidence type="ECO:0000259" key="2">
    <source>
        <dbReference type="Pfam" id="PF01385"/>
    </source>
</evidence>
<feature type="compositionally biased region" description="Basic residues" evidence="1">
    <location>
        <begin position="11"/>
        <end position="48"/>
    </location>
</feature>
<keyword evidence="4" id="KW-1185">Reference proteome</keyword>
<name>A0A140DVS6_9FIRM</name>
<sequence>MYENPRYLARSGRKLKREQKKLSRRQKGSNRYNRQRQKVNRLHAKVRHQRQDQIHKMTTGMTERYDESVIEDLNVSGMVKNHKLARSICDTGFHQIRRMLEYKWAQKGRKLSVTD</sequence>
<feature type="domain" description="Probable transposase IS891/IS1136/IS1341" evidence="2">
    <location>
        <begin position="2"/>
        <end position="81"/>
    </location>
</feature>
<dbReference type="STRING" id="1702221.AALO17_16190"/>
<gene>
    <name evidence="3" type="ORF">AALO17_16190</name>
</gene>
<dbReference type="Proteomes" id="UP000069771">
    <property type="component" value="Chromosome"/>
</dbReference>
<protein>
    <submittedName>
        <fullName evidence="3">Transposase</fullName>
    </submittedName>
</protein>
<proteinExistence type="predicted"/>